<dbReference type="InterPro" id="IPR036921">
    <property type="entry name" value="PurM-like_N_sf"/>
</dbReference>
<dbReference type="NCBIfam" id="TIGR01379">
    <property type="entry name" value="thiL"/>
    <property type="match status" value="1"/>
</dbReference>
<dbReference type="SUPFAM" id="SSF55326">
    <property type="entry name" value="PurM N-terminal domain-like"/>
    <property type="match status" value="1"/>
</dbReference>
<feature type="binding site" evidence="1">
    <location>
        <position position="129"/>
    </location>
    <ligand>
        <name>Mg(2+)</name>
        <dbReference type="ChEBI" id="CHEBI:18420"/>
        <label>1</label>
    </ligand>
</feature>
<accession>A0A3G3JZW4</accession>
<comment type="caution">
    <text evidence="1">Lacks conserved residue(s) required for the propagation of feature annotation.</text>
</comment>
<comment type="miscellaneous">
    <text evidence="1">Reaction mechanism of ThiL seems to utilize a direct, inline transfer of the gamma-phosphate of ATP to TMP rather than a phosphorylated enzyme intermediate.</text>
</comment>
<feature type="domain" description="PurM-like C-terminal" evidence="3">
    <location>
        <begin position="160"/>
        <end position="315"/>
    </location>
</feature>
<dbReference type="KEGG" id="coh:EAV92_15125"/>
<dbReference type="PANTHER" id="PTHR30270:SF0">
    <property type="entry name" value="THIAMINE-MONOPHOSPHATE KINASE"/>
    <property type="match status" value="1"/>
</dbReference>
<reference evidence="4 5" key="1">
    <citation type="submission" date="2018-10" db="EMBL/GenBank/DDBJ databases">
        <title>Genome Sequence of Cohnella sp.</title>
        <authorList>
            <person name="Srinivasan S."/>
            <person name="Kim M.K."/>
        </authorList>
    </citation>
    <scope>NUCLEOTIDE SEQUENCE [LARGE SCALE GENOMIC DNA]</scope>
    <source>
        <strain evidence="4 5">18JY8-7</strain>
    </source>
</reference>
<dbReference type="GO" id="GO:0009229">
    <property type="term" value="P:thiamine diphosphate biosynthetic process"/>
    <property type="evidence" value="ECO:0007669"/>
    <property type="project" value="UniProtKB-UniRule"/>
</dbReference>
<proteinExistence type="inferred from homology"/>
<feature type="binding site" evidence="1">
    <location>
        <position position="35"/>
    </location>
    <ligand>
        <name>Mg(2+)</name>
        <dbReference type="ChEBI" id="CHEBI:18420"/>
        <label>3</label>
    </ligand>
</feature>
<comment type="catalytic activity">
    <reaction evidence="1">
        <text>thiamine phosphate + ATP = thiamine diphosphate + ADP</text>
        <dbReference type="Rhea" id="RHEA:15913"/>
        <dbReference type="ChEBI" id="CHEBI:30616"/>
        <dbReference type="ChEBI" id="CHEBI:37575"/>
        <dbReference type="ChEBI" id="CHEBI:58937"/>
        <dbReference type="ChEBI" id="CHEBI:456216"/>
        <dbReference type="EC" id="2.7.4.16"/>
    </reaction>
</comment>
<dbReference type="InterPro" id="IPR006283">
    <property type="entry name" value="ThiL-like"/>
</dbReference>
<dbReference type="SUPFAM" id="SSF56042">
    <property type="entry name" value="PurM C-terminal domain-like"/>
    <property type="match status" value="1"/>
</dbReference>
<dbReference type="Gene3D" id="3.90.650.10">
    <property type="entry name" value="PurM-like C-terminal domain"/>
    <property type="match status" value="1"/>
</dbReference>
<evidence type="ECO:0000256" key="1">
    <source>
        <dbReference type="HAMAP-Rule" id="MF_02128"/>
    </source>
</evidence>
<feature type="binding site" evidence="1">
    <location>
        <position position="278"/>
    </location>
    <ligand>
        <name>substrate</name>
    </ligand>
</feature>
<name>A0A3G3JZW4_9BACL</name>
<feature type="binding site" evidence="1">
    <location>
        <position position="225"/>
    </location>
    <ligand>
        <name>Mg(2+)</name>
        <dbReference type="ChEBI" id="CHEBI:18420"/>
        <label>3</label>
    </ligand>
</feature>
<dbReference type="PIRSF" id="PIRSF005303">
    <property type="entry name" value="Thiam_monoph_kin"/>
    <property type="match status" value="1"/>
</dbReference>
<feature type="binding site" evidence="1">
    <location>
        <position position="59"/>
    </location>
    <ligand>
        <name>substrate</name>
    </ligand>
</feature>
<evidence type="ECO:0000313" key="4">
    <source>
        <dbReference type="EMBL" id="AYQ73790.1"/>
    </source>
</evidence>
<dbReference type="UniPathway" id="UPA00060">
    <property type="reaction ID" value="UER00142"/>
</dbReference>
<protein>
    <recommendedName>
        <fullName evidence="1">Thiamine-monophosphate kinase</fullName>
        <shortName evidence="1">TMP kinase</shortName>
        <shortName evidence="1">Thiamine-phosphate kinase</shortName>
        <ecNumber evidence="1">2.7.4.16</ecNumber>
    </recommendedName>
</protein>
<evidence type="ECO:0000259" key="2">
    <source>
        <dbReference type="Pfam" id="PF00586"/>
    </source>
</evidence>
<feature type="binding site" evidence="1">
    <location>
        <begin position="128"/>
        <end position="129"/>
    </location>
    <ligand>
        <name>ATP</name>
        <dbReference type="ChEBI" id="CHEBI:30616"/>
    </ligand>
</feature>
<comment type="function">
    <text evidence="1">Catalyzes the ATP-dependent phosphorylation of thiamine-monophosphate (TMP) to form thiamine-pyrophosphate (TPP), the active form of vitamin B1.</text>
</comment>
<dbReference type="AlphaFoldDB" id="A0A3G3JZW4"/>
<evidence type="ECO:0000313" key="5">
    <source>
        <dbReference type="Proteomes" id="UP000269097"/>
    </source>
</evidence>
<dbReference type="Pfam" id="PF00586">
    <property type="entry name" value="AIRS"/>
    <property type="match status" value="1"/>
</dbReference>
<dbReference type="GO" id="GO:0009228">
    <property type="term" value="P:thiamine biosynthetic process"/>
    <property type="evidence" value="ECO:0007669"/>
    <property type="project" value="UniProtKB-KW"/>
</dbReference>
<comment type="pathway">
    <text evidence="1">Cofactor biosynthesis; thiamine diphosphate biosynthesis; thiamine diphosphate from thiamine phosphate: step 1/1.</text>
</comment>
<feature type="binding site" evidence="1">
    <location>
        <position position="81"/>
    </location>
    <ligand>
        <name>Mg(2+)</name>
        <dbReference type="ChEBI" id="CHEBI:18420"/>
        <label>2</label>
    </ligand>
</feature>
<feature type="binding site" evidence="1">
    <location>
        <position position="81"/>
    </location>
    <ligand>
        <name>Mg(2+)</name>
        <dbReference type="ChEBI" id="CHEBI:18420"/>
        <label>3</label>
    </ligand>
</feature>
<organism evidence="4 5">
    <name type="scientific">Cohnella candidum</name>
    <dbReference type="NCBI Taxonomy" id="2674991"/>
    <lineage>
        <taxon>Bacteria</taxon>
        <taxon>Bacillati</taxon>
        <taxon>Bacillota</taxon>
        <taxon>Bacilli</taxon>
        <taxon>Bacillales</taxon>
        <taxon>Paenibacillaceae</taxon>
        <taxon>Cohnella</taxon>
    </lineage>
</organism>
<dbReference type="InterPro" id="IPR010918">
    <property type="entry name" value="PurM-like_C_dom"/>
</dbReference>
<feature type="domain" description="PurM-like N-terminal" evidence="2">
    <location>
        <begin position="33"/>
        <end position="147"/>
    </location>
</feature>
<gene>
    <name evidence="1 4" type="primary">thiL</name>
    <name evidence="4" type="ORF">EAV92_15125</name>
</gene>
<dbReference type="PANTHER" id="PTHR30270">
    <property type="entry name" value="THIAMINE-MONOPHOSPHATE KINASE"/>
    <property type="match status" value="1"/>
</dbReference>
<feature type="binding site" evidence="1">
    <location>
        <position position="155"/>
    </location>
    <ligand>
        <name>ATP</name>
        <dbReference type="ChEBI" id="CHEBI:30616"/>
    </ligand>
</feature>
<dbReference type="HAMAP" id="MF_02128">
    <property type="entry name" value="TMP_kinase"/>
    <property type="match status" value="1"/>
</dbReference>
<dbReference type="Pfam" id="PF02769">
    <property type="entry name" value="AIRS_C"/>
    <property type="match status" value="1"/>
</dbReference>
<comment type="similarity">
    <text evidence="1">Belongs to the thiamine-monophosphate kinase family.</text>
</comment>
<feature type="binding site" evidence="1">
    <location>
        <position position="35"/>
    </location>
    <ligand>
        <name>Mg(2+)</name>
        <dbReference type="ChEBI" id="CHEBI:18420"/>
        <label>4</label>
    </ligand>
</feature>
<dbReference type="GO" id="GO:0009030">
    <property type="term" value="F:thiamine-phosphate kinase activity"/>
    <property type="evidence" value="ECO:0007669"/>
    <property type="project" value="UniProtKB-UniRule"/>
</dbReference>
<dbReference type="InterPro" id="IPR016188">
    <property type="entry name" value="PurM-like_N"/>
</dbReference>
<dbReference type="GO" id="GO:0005524">
    <property type="term" value="F:ATP binding"/>
    <property type="evidence" value="ECO:0007669"/>
    <property type="project" value="UniProtKB-UniRule"/>
</dbReference>
<keyword evidence="1" id="KW-0460">Magnesium</keyword>
<feature type="binding site" evidence="1">
    <location>
        <position position="111"/>
    </location>
    <ligand>
        <name>ATP</name>
        <dbReference type="ChEBI" id="CHEBI:30616"/>
    </ligand>
</feature>
<dbReference type="RefSeq" id="WP_123041874.1">
    <property type="nucleotide sequence ID" value="NZ_CP033433.1"/>
</dbReference>
<feature type="binding site" evidence="1">
    <location>
        <position position="227"/>
    </location>
    <ligand>
        <name>ATP</name>
        <dbReference type="ChEBI" id="CHEBI:30616"/>
    </ligand>
</feature>
<dbReference type="InterPro" id="IPR036676">
    <property type="entry name" value="PurM-like_C_sf"/>
</dbReference>
<dbReference type="Gene3D" id="3.30.1330.10">
    <property type="entry name" value="PurM-like, N-terminal domain"/>
    <property type="match status" value="1"/>
</dbReference>
<dbReference type="GO" id="GO:0000287">
    <property type="term" value="F:magnesium ion binding"/>
    <property type="evidence" value="ECO:0007669"/>
    <property type="project" value="UniProtKB-UniRule"/>
</dbReference>
<dbReference type="CDD" id="cd02194">
    <property type="entry name" value="ThiL"/>
    <property type="match status" value="1"/>
</dbReference>
<feature type="binding site" evidence="1">
    <location>
        <position position="52"/>
    </location>
    <ligand>
        <name>Mg(2+)</name>
        <dbReference type="ChEBI" id="CHEBI:18420"/>
        <label>1</label>
    </ligand>
</feature>
<feature type="binding site" evidence="1">
    <location>
        <position position="52"/>
    </location>
    <ligand>
        <name>Mg(2+)</name>
        <dbReference type="ChEBI" id="CHEBI:18420"/>
        <label>2</label>
    </ligand>
</feature>
<keyword evidence="1" id="KW-0547">Nucleotide-binding</keyword>
<feature type="binding site" evidence="1">
    <location>
        <position position="81"/>
    </location>
    <ligand>
        <name>Mg(2+)</name>
        <dbReference type="ChEBI" id="CHEBI:18420"/>
        <label>4</label>
    </ligand>
</feature>
<dbReference type="EMBL" id="CP033433">
    <property type="protein sequence ID" value="AYQ73790.1"/>
    <property type="molecule type" value="Genomic_DNA"/>
</dbReference>
<keyword evidence="1" id="KW-0067">ATP-binding</keyword>
<feature type="binding site" evidence="1">
    <location>
        <position position="228"/>
    </location>
    <ligand>
        <name>Mg(2+)</name>
        <dbReference type="ChEBI" id="CHEBI:18420"/>
        <label>5</label>
    </ligand>
</feature>
<keyword evidence="1 4" id="KW-0418">Kinase</keyword>
<sequence length="343" mass="36318">MPSPDEFALIRSWTAGRQSAERLALAGVKTGIGDDAAVVSPEQGHDLLLAMDTMVEEIHFLPETMEDADIGYKALAANVSDIAAMGGKPLHALISVSVPSAWGPERMASLYDGFYECADQYGIAVVGGDTTVSRRHLVVAVTLTGAVPSGRAVTRSGASPDEIVFVTGPVGLSAGGLYGMLPPGEGGRVPPFPPERLVRAHRKPVPSVSAGRILADEGWATSLNDVSDGLASEAWEIAESSGVTLVLHENRLPLSGELAAYASACRMDPLEWMLYGGEDYVLLGTAERRNAEAIQTRFRAEGLPFFVIGETESGSPGVYLDSQDPGRARKPIAKRGYNHFTKG</sequence>
<keyword evidence="1" id="KW-0479">Metal-binding</keyword>
<dbReference type="EC" id="2.7.4.16" evidence="1"/>
<keyword evidence="1" id="KW-0784">Thiamine biosynthesis</keyword>
<feature type="binding site" evidence="1">
    <location>
        <position position="337"/>
    </location>
    <ligand>
        <name>substrate</name>
    </ligand>
</feature>
<dbReference type="Proteomes" id="UP000269097">
    <property type="component" value="Chromosome"/>
</dbReference>
<keyword evidence="1 4" id="KW-0808">Transferase</keyword>
<keyword evidence="5" id="KW-1185">Reference proteome</keyword>
<evidence type="ECO:0000259" key="3">
    <source>
        <dbReference type="Pfam" id="PF02769"/>
    </source>
</evidence>